<dbReference type="AlphaFoldDB" id="A0AAW1G7W3"/>
<name>A0AAW1G7W3_POPJA</name>
<evidence type="ECO:0000313" key="1">
    <source>
        <dbReference type="EMBL" id="KAK9659880.1"/>
    </source>
</evidence>
<sequence>DYRKSQELKEDLMVVKITDARKVETLFAGWEETLVWSCLQRMMGSIYAVDGETLQSAMAVNRDFCFLAGKPDPELVRFKPPECFNDLIIMVPQNENWSELIEAQYGDKAKPVTRYAIKKEPDVFDARKLQELAESLPSGYRLKMIDEAIYNQCRDQEWSGDLVSG</sequence>
<dbReference type="Proteomes" id="UP001458880">
    <property type="component" value="Unassembled WGS sequence"/>
</dbReference>
<dbReference type="Gene3D" id="3.40.630.110">
    <property type="entry name" value="GNAT acetyltransferase-like"/>
    <property type="match status" value="1"/>
</dbReference>
<dbReference type="Gene3D" id="3.40.630.30">
    <property type="match status" value="1"/>
</dbReference>
<reference evidence="1 2" key="1">
    <citation type="journal article" date="2024" name="BMC Genomics">
        <title>De novo assembly and annotation of Popillia japonica's genome with initial clues to its potential as an invasive pest.</title>
        <authorList>
            <person name="Cucini C."/>
            <person name="Boschi S."/>
            <person name="Funari R."/>
            <person name="Cardaioli E."/>
            <person name="Iannotti N."/>
            <person name="Marturano G."/>
            <person name="Paoli F."/>
            <person name="Bruttini M."/>
            <person name="Carapelli A."/>
            <person name="Frati F."/>
            <person name="Nardi F."/>
        </authorList>
    </citation>
    <scope>NUCLEOTIDE SEQUENCE [LARGE SCALE GENOMIC DNA]</scope>
    <source>
        <strain evidence="1">DMR45628</strain>
    </source>
</reference>
<protein>
    <submittedName>
        <fullName evidence="1">GNAT acetyltransferase</fullName>
    </submittedName>
</protein>
<dbReference type="EMBL" id="JASPKY010004414">
    <property type="protein sequence ID" value="KAK9659880.1"/>
    <property type="molecule type" value="Genomic_DNA"/>
</dbReference>
<feature type="non-terminal residue" evidence="1">
    <location>
        <position position="165"/>
    </location>
</feature>
<accession>A0AAW1G7W3</accession>
<evidence type="ECO:0000313" key="2">
    <source>
        <dbReference type="Proteomes" id="UP001458880"/>
    </source>
</evidence>
<gene>
    <name evidence="1" type="ORF">QE152_g41503</name>
</gene>
<dbReference type="Pfam" id="PF12746">
    <property type="entry name" value="GNAT_acetyltran"/>
    <property type="match status" value="1"/>
</dbReference>
<keyword evidence="2" id="KW-1185">Reference proteome</keyword>
<dbReference type="InterPro" id="IPR042573">
    <property type="entry name" value="GNAT_acetyltra_N"/>
</dbReference>
<organism evidence="1 2">
    <name type="scientific">Popillia japonica</name>
    <name type="common">Japanese beetle</name>
    <dbReference type="NCBI Taxonomy" id="7064"/>
    <lineage>
        <taxon>Eukaryota</taxon>
        <taxon>Metazoa</taxon>
        <taxon>Ecdysozoa</taxon>
        <taxon>Arthropoda</taxon>
        <taxon>Hexapoda</taxon>
        <taxon>Insecta</taxon>
        <taxon>Pterygota</taxon>
        <taxon>Neoptera</taxon>
        <taxon>Endopterygota</taxon>
        <taxon>Coleoptera</taxon>
        <taxon>Polyphaga</taxon>
        <taxon>Scarabaeiformia</taxon>
        <taxon>Scarabaeidae</taxon>
        <taxon>Rutelinae</taxon>
        <taxon>Popillia</taxon>
    </lineage>
</organism>
<proteinExistence type="predicted"/>
<comment type="caution">
    <text evidence="1">The sequence shown here is derived from an EMBL/GenBank/DDBJ whole genome shotgun (WGS) entry which is preliminary data.</text>
</comment>
<dbReference type="InterPro" id="IPR027365">
    <property type="entry name" value="GNAT_acetyltra_YdfB-like"/>
</dbReference>
<feature type="non-terminal residue" evidence="1">
    <location>
        <position position="1"/>
    </location>
</feature>